<organism evidence="2 3">
    <name type="scientific">Halogranum rubrum</name>
    <dbReference type="NCBI Taxonomy" id="553466"/>
    <lineage>
        <taxon>Archaea</taxon>
        <taxon>Methanobacteriati</taxon>
        <taxon>Methanobacteriota</taxon>
        <taxon>Stenosarchaea group</taxon>
        <taxon>Halobacteria</taxon>
        <taxon>Halobacteriales</taxon>
        <taxon>Haloferacaceae</taxon>
    </lineage>
</organism>
<feature type="transmembrane region" description="Helical" evidence="1">
    <location>
        <begin position="63"/>
        <end position="85"/>
    </location>
</feature>
<reference evidence="3" key="1">
    <citation type="submission" date="2016-10" db="EMBL/GenBank/DDBJ databases">
        <authorList>
            <person name="Varghese N."/>
            <person name="Submissions S."/>
        </authorList>
    </citation>
    <scope>NUCLEOTIDE SEQUENCE [LARGE SCALE GENOMIC DNA]</scope>
    <source>
        <strain evidence="3">CGMCC 1.7738</strain>
    </source>
</reference>
<dbReference type="AlphaFoldDB" id="A0A1I4BTP2"/>
<evidence type="ECO:0000313" key="2">
    <source>
        <dbReference type="EMBL" id="SFK71790.1"/>
    </source>
</evidence>
<sequence>MSQPEQLTDQPERTADVEARATFLDRIEFLTGEDPTVGSFLLVVGIVTCVFIALFQFTLPTPVAYLLTAGVLFVTVLSAIVASLLDSFGYFSQPITTDTAESDSHKPRGRPWVPTKRVSAPLPPLVNFDAELRAYADMYGGNLPNEFDSFITDYLRLKTNTTNRATIASDLRADLNPIGTLFEAGSEGERLYEDISQRLFRYISNKSGHITVDRVAFYDEGGIETDVKTIRNGLARVELAVTNQGEPAEVEITVELYDRNGVAISSRTCAAGIVSAGATKVLNTEVFVPSDTEREGTTIRISDPRQAATDVKLRGEM</sequence>
<accession>A0A1I4BTP2</accession>
<gene>
    <name evidence="2" type="ORF">SAMN04487950_0747</name>
</gene>
<keyword evidence="1" id="KW-1133">Transmembrane helix</keyword>
<name>A0A1I4BTP2_9EURY</name>
<dbReference type="EMBL" id="FOTC01000001">
    <property type="protein sequence ID" value="SFK71790.1"/>
    <property type="molecule type" value="Genomic_DNA"/>
</dbReference>
<keyword evidence="1" id="KW-0812">Transmembrane</keyword>
<proteinExistence type="predicted"/>
<evidence type="ECO:0000256" key="1">
    <source>
        <dbReference type="SAM" id="Phobius"/>
    </source>
</evidence>
<feature type="transmembrane region" description="Helical" evidence="1">
    <location>
        <begin position="36"/>
        <end position="57"/>
    </location>
</feature>
<protein>
    <submittedName>
        <fullName evidence="2">Uncharacterized protein</fullName>
    </submittedName>
</protein>
<keyword evidence="3" id="KW-1185">Reference proteome</keyword>
<keyword evidence="1" id="KW-0472">Membrane</keyword>
<dbReference type="RefSeq" id="WP_218148922.1">
    <property type="nucleotide sequence ID" value="NZ_FOTC01000001.1"/>
</dbReference>
<evidence type="ECO:0000313" key="3">
    <source>
        <dbReference type="Proteomes" id="UP000199607"/>
    </source>
</evidence>
<dbReference type="Proteomes" id="UP000199607">
    <property type="component" value="Unassembled WGS sequence"/>
</dbReference>